<keyword evidence="5" id="KW-1185">Reference proteome</keyword>
<keyword evidence="2" id="KW-0067">ATP-binding</keyword>
<dbReference type="OrthoDB" id="10262720at2759"/>
<dbReference type="SUPFAM" id="SSF53067">
    <property type="entry name" value="Actin-like ATPase domain"/>
    <property type="match status" value="2"/>
</dbReference>
<organism evidence="3">
    <name type="scientific">Guillardia theta (strain CCMP2712)</name>
    <name type="common">Cryptophyte</name>
    <dbReference type="NCBI Taxonomy" id="905079"/>
    <lineage>
        <taxon>Eukaryota</taxon>
        <taxon>Cryptophyceae</taxon>
        <taxon>Pyrenomonadales</taxon>
        <taxon>Geminigeraceae</taxon>
        <taxon>Guillardia</taxon>
    </lineage>
</organism>
<dbReference type="Pfam" id="PF00012">
    <property type="entry name" value="HSP70"/>
    <property type="match status" value="1"/>
</dbReference>
<evidence type="ECO:0000313" key="5">
    <source>
        <dbReference type="Proteomes" id="UP000011087"/>
    </source>
</evidence>
<sequence length="358" mass="40317">MLWLERDASQGQDAISVLCKDERGMIEKISLKDLTAMLVTELLSSAMGEEVQKEQLTAVMAVPELFNDMQKEFLQDVLKRCGIAQGVEFVTEPVAIGKAYGYERKAHRRLALTVNFGAMALRVSLLKLEDHELQVLDSLQDFKTSGREMDKVRLTAYETASKVLFAEYQACHGVDLRDDKELMFRVLVACDDAKRVLCSEEQTTIEVDQVDKARRLKVHMTRQKMEELCEDIYDRVLALSSQLLGDNSVRQESIADVLVAGGCCEIKAVQDKLRSMFRSQLNLPAAMPMDHVVLEGVCAHMQQLEERRSRAEKGREEREEAAVSLSIGIEVQGGIMHKLIQRGTSLPCHRSEDFSSGY</sequence>
<accession>L1IHZ3</accession>
<dbReference type="InterPro" id="IPR029047">
    <property type="entry name" value="HSP70_peptide-bd_sf"/>
</dbReference>
<evidence type="ECO:0000256" key="2">
    <source>
        <dbReference type="ARBA" id="ARBA00022840"/>
    </source>
</evidence>
<proteinExistence type="predicted"/>
<evidence type="ECO:0000313" key="4">
    <source>
        <dbReference type="EnsemblProtists" id="EKX35722"/>
    </source>
</evidence>
<dbReference type="SUPFAM" id="SSF100920">
    <property type="entry name" value="Heat shock protein 70kD (HSP70), peptide-binding domain"/>
    <property type="match status" value="1"/>
</dbReference>
<dbReference type="PaxDb" id="55529-EKX35722"/>
<dbReference type="AlphaFoldDB" id="L1IHZ3"/>
<protein>
    <submittedName>
        <fullName evidence="3">Heat shock protein 70-like protein</fullName>
    </submittedName>
</protein>
<dbReference type="EMBL" id="JH993085">
    <property type="protein sequence ID" value="EKX35722.1"/>
    <property type="molecule type" value="Genomic_DNA"/>
</dbReference>
<dbReference type="Gene3D" id="2.60.34.10">
    <property type="entry name" value="Substrate Binding Domain Of DNAk, Chain A, domain 1"/>
    <property type="match status" value="1"/>
</dbReference>
<dbReference type="KEGG" id="gtt:GUITHDRAFT_118107"/>
<dbReference type="InterPro" id="IPR043129">
    <property type="entry name" value="ATPase_NBD"/>
</dbReference>
<evidence type="ECO:0000313" key="3">
    <source>
        <dbReference type="EMBL" id="EKX35722.1"/>
    </source>
</evidence>
<dbReference type="eggNOG" id="KOG0101">
    <property type="taxonomic scope" value="Eukaryota"/>
</dbReference>
<evidence type="ECO:0000256" key="1">
    <source>
        <dbReference type="ARBA" id="ARBA00022741"/>
    </source>
</evidence>
<dbReference type="PRINTS" id="PR00301">
    <property type="entry name" value="HEATSHOCK70"/>
</dbReference>
<dbReference type="STRING" id="905079.L1IHZ3"/>
<dbReference type="EnsemblProtists" id="EKX35722">
    <property type="protein sequence ID" value="EKX35722"/>
    <property type="gene ID" value="GUITHDRAFT_118107"/>
</dbReference>
<keyword evidence="1" id="KW-0547">Nucleotide-binding</keyword>
<dbReference type="GeneID" id="17292446"/>
<dbReference type="PANTHER" id="PTHR19375">
    <property type="entry name" value="HEAT SHOCK PROTEIN 70KDA"/>
    <property type="match status" value="1"/>
</dbReference>
<reference evidence="5" key="2">
    <citation type="submission" date="2012-11" db="EMBL/GenBank/DDBJ databases">
        <authorList>
            <person name="Kuo A."/>
            <person name="Curtis B.A."/>
            <person name="Tanifuji G."/>
            <person name="Burki F."/>
            <person name="Gruber A."/>
            <person name="Irimia M."/>
            <person name="Maruyama S."/>
            <person name="Arias M.C."/>
            <person name="Ball S.G."/>
            <person name="Gile G.H."/>
            <person name="Hirakawa Y."/>
            <person name="Hopkins J.F."/>
            <person name="Rensing S.A."/>
            <person name="Schmutz J."/>
            <person name="Symeonidi A."/>
            <person name="Elias M."/>
            <person name="Eveleigh R.J."/>
            <person name="Herman E.K."/>
            <person name="Klute M.J."/>
            <person name="Nakayama T."/>
            <person name="Obornik M."/>
            <person name="Reyes-Prieto A."/>
            <person name="Armbrust E.V."/>
            <person name="Aves S.J."/>
            <person name="Beiko R.G."/>
            <person name="Coutinho P."/>
            <person name="Dacks J.B."/>
            <person name="Durnford D.G."/>
            <person name="Fast N.M."/>
            <person name="Green B.R."/>
            <person name="Grisdale C."/>
            <person name="Hempe F."/>
            <person name="Henrissat B."/>
            <person name="Hoppner M.P."/>
            <person name="Ishida K.-I."/>
            <person name="Kim E."/>
            <person name="Koreny L."/>
            <person name="Kroth P.G."/>
            <person name="Liu Y."/>
            <person name="Malik S.-B."/>
            <person name="Maier U.G."/>
            <person name="McRose D."/>
            <person name="Mock T."/>
            <person name="Neilson J.A."/>
            <person name="Onodera N.T."/>
            <person name="Poole A.M."/>
            <person name="Pritham E.J."/>
            <person name="Richards T.A."/>
            <person name="Rocap G."/>
            <person name="Roy S.W."/>
            <person name="Sarai C."/>
            <person name="Schaack S."/>
            <person name="Shirato S."/>
            <person name="Slamovits C.H."/>
            <person name="Spencer D.F."/>
            <person name="Suzuki S."/>
            <person name="Worden A.Z."/>
            <person name="Zauner S."/>
            <person name="Barry K."/>
            <person name="Bell C."/>
            <person name="Bharti A.K."/>
            <person name="Crow J.A."/>
            <person name="Grimwood J."/>
            <person name="Kramer R."/>
            <person name="Lindquist E."/>
            <person name="Lucas S."/>
            <person name="Salamov A."/>
            <person name="McFadden G.I."/>
            <person name="Lane C.E."/>
            <person name="Keeling P.J."/>
            <person name="Gray M.W."/>
            <person name="Grigoriev I.V."/>
            <person name="Archibald J.M."/>
        </authorList>
    </citation>
    <scope>NUCLEOTIDE SEQUENCE</scope>
    <source>
        <strain evidence="5">CCMP2712</strain>
    </source>
</reference>
<dbReference type="RefSeq" id="XP_005822702.1">
    <property type="nucleotide sequence ID" value="XM_005822645.1"/>
</dbReference>
<reference evidence="3 5" key="1">
    <citation type="journal article" date="2012" name="Nature">
        <title>Algal genomes reveal evolutionary mosaicism and the fate of nucleomorphs.</title>
        <authorList>
            <consortium name="DOE Joint Genome Institute"/>
            <person name="Curtis B.A."/>
            <person name="Tanifuji G."/>
            <person name="Burki F."/>
            <person name="Gruber A."/>
            <person name="Irimia M."/>
            <person name="Maruyama S."/>
            <person name="Arias M.C."/>
            <person name="Ball S.G."/>
            <person name="Gile G.H."/>
            <person name="Hirakawa Y."/>
            <person name="Hopkins J.F."/>
            <person name="Kuo A."/>
            <person name="Rensing S.A."/>
            <person name="Schmutz J."/>
            <person name="Symeonidi A."/>
            <person name="Elias M."/>
            <person name="Eveleigh R.J."/>
            <person name="Herman E.K."/>
            <person name="Klute M.J."/>
            <person name="Nakayama T."/>
            <person name="Obornik M."/>
            <person name="Reyes-Prieto A."/>
            <person name="Armbrust E.V."/>
            <person name="Aves S.J."/>
            <person name="Beiko R.G."/>
            <person name="Coutinho P."/>
            <person name="Dacks J.B."/>
            <person name="Durnford D.G."/>
            <person name="Fast N.M."/>
            <person name="Green B.R."/>
            <person name="Grisdale C.J."/>
            <person name="Hempel F."/>
            <person name="Henrissat B."/>
            <person name="Hoppner M.P."/>
            <person name="Ishida K."/>
            <person name="Kim E."/>
            <person name="Koreny L."/>
            <person name="Kroth P.G."/>
            <person name="Liu Y."/>
            <person name="Malik S.B."/>
            <person name="Maier U.G."/>
            <person name="McRose D."/>
            <person name="Mock T."/>
            <person name="Neilson J.A."/>
            <person name="Onodera N.T."/>
            <person name="Poole A.M."/>
            <person name="Pritham E.J."/>
            <person name="Richards T.A."/>
            <person name="Rocap G."/>
            <person name="Roy S.W."/>
            <person name="Sarai C."/>
            <person name="Schaack S."/>
            <person name="Shirato S."/>
            <person name="Slamovits C.H."/>
            <person name="Spencer D.F."/>
            <person name="Suzuki S."/>
            <person name="Worden A.Z."/>
            <person name="Zauner S."/>
            <person name="Barry K."/>
            <person name="Bell C."/>
            <person name="Bharti A.K."/>
            <person name="Crow J.A."/>
            <person name="Grimwood J."/>
            <person name="Kramer R."/>
            <person name="Lindquist E."/>
            <person name="Lucas S."/>
            <person name="Salamov A."/>
            <person name="McFadden G.I."/>
            <person name="Lane C.E."/>
            <person name="Keeling P.J."/>
            <person name="Gray M.W."/>
            <person name="Grigoriev I.V."/>
            <person name="Archibald J.M."/>
        </authorList>
    </citation>
    <scope>NUCLEOTIDE SEQUENCE</scope>
    <source>
        <strain evidence="3 5">CCMP2712</strain>
    </source>
</reference>
<dbReference type="HOGENOM" id="CLU_774886_0_0_1"/>
<dbReference type="Proteomes" id="UP000011087">
    <property type="component" value="Unassembled WGS sequence"/>
</dbReference>
<reference evidence="4" key="3">
    <citation type="submission" date="2015-06" db="UniProtKB">
        <authorList>
            <consortium name="EnsemblProtists"/>
        </authorList>
    </citation>
    <scope>IDENTIFICATION</scope>
</reference>
<keyword evidence="3" id="KW-0346">Stress response</keyword>
<dbReference type="FunFam" id="3.90.640.10:FF:000003">
    <property type="entry name" value="Molecular chaperone DnaK"/>
    <property type="match status" value="1"/>
</dbReference>
<dbReference type="Gene3D" id="3.90.640.10">
    <property type="entry name" value="Actin, Chain A, domain 4"/>
    <property type="match status" value="1"/>
</dbReference>
<name>L1IHZ3_GUITC</name>
<dbReference type="InterPro" id="IPR013126">
    <property type="entry name" value="Hsp_70_fam"/>
</dbReference>
<dbReference type="GO" id="GO:0140662">
    <property type="term" value="F:ATP-dependent protein folding chaperone"/>
    <property type="evidence" value="ECO:0007669"/>
    <property type="project" value="InterPro"/>
</dbReference>
<dbReference type="Gene3D" id="3.30.420.40">
    <property type="match status" value="2"/>
</dbReference>
<gene>
    <name evidence="3" type="ORF">GUITHDRAFT_118107</name>
</gene>
<dbReference type="GO" id="GO:0005524">
    <property type="term" value="F:ATP binding"/>
    <property type="evidence" value="ECO:0007669"/>
    <property type="project" value="UniProtKB-KW"/>
</dbReference>